<dbReference type="OrthoDB" id="9814048at2"/>
<dbReference type="EMBL" id="FNAS01000016">
    <property type="protein sequence ID" value="SDE64847.1"/>
    <property type="molecule type" value="Genomic_DNA"/>
</dbReference>
<evidence type="ECO:0000256" key="1">
    <source>
        <dbReference type="SAM" id="Phobius"/>
    </source>
</evidence>
<organism evidence="2 3">
    <name type="scientific">Riemerella columbipharyngis</name>
    <dbReference type="NCBI Taxonomy" id="1071918"/>
    <lineage>
        <taxon>Bacteria</taxon>
        <taxon>Pseudomonadati</taxon>
        <taxon>Bacteroidota</taxon>
        <taxon>Flavobacteriia</taxon>
        <taxon>Flavobacteriales</taxon>
        <taxon>Weeksellaceae</taxon>
        <taxon>Riemerella</taxon>
    </lineage>
</organism>
<dbReference type="RefSeq" id="WP_092737491.1">
    <property type="nucleotide sequence ID" value="NZ_FNAS01000016.1"/>
</dbReference>
<keyword evidence="3" id="KW-1185">Reference proteome</keyword>
<dbReference type="Proteomes" id="UP000198517">
    <property type="component" value="Unassembled WGS sequence"/>
</dbReference>
<feature type="transmembrane region" description="Helical" evidence="1">
    <location>
        <begin position="83"/>
        <end position="100"/>
    </location>
</feature>
<evidence type="ECO:0000313" key="3">
    <source>
        <dbReference type="Proteomes" id="UP000198517"/>
    </source>
</evidence>
<gene>
    <name evidence="2" type="ORF">SAMN05421544_11652</name>
</gene>
<name>A0A1G7EMJ4_9FLAO</name>
<feature type="transmembrane region" description="Helical" evidence="1">
    <location>
        <begin position="7"/>
        <end position="29"/>
    </location>
</feature>
<evidence type="ECO:0000313" key="2">
    <source>
        <dbReference type="EMBL" id="SDE64847.1"/>
    </source>
</evidence>
<protein>
    <submittedName>
        <fullName evidence="2">Uncharacterized protein</fullName>
    </submittedName>
</protein>
<keyword evidence="1" id="KW-0472">Membrane</keyword>
<accession>A0A1G7EMJ4</accession>
<feature type="transmembrane region" description="Helical" evidence="1">
    <location>
        <begin position="112"/>
        <end position="132"/>
    </location>
</feature>
<reference evidence="2 3" key="1">
    <citation type="submission" date="2016-10" db="EMBL/GenBank/DDBJ databases">
        <authorList>
            <person name="de Groot N.N."/>
        </authorList>
    </citation>
    <scope>NUCLEOTIDE SEQUENCE [LARGE SCALE GENOMIC DNA]</scope>
    <source>
        <strain evidence="2 3">DSM 24015</strain>
    </source>
</reference>
<keyword evidence="1" id="KW-0812">Transmembrane</keyword>
<dbReference type="Pfam" id="PF20587">
    <property type="entry name" value="DUF6789"/>
    <property type="match status" value="1"/>
</dbReference>
<proteinExistence type="predicted"/>
<dbReference type="AlphaFoldDB" id="A0A1G7EMJ4"/>
<dbReference type="STRING" id="1071918.SAMN05421544_11652"/>
<sequence>MNSRIQRIILSGIIGTAAMTVFATIAPMMGMPEMSPAKKISAMLKLPLFIGWVMHFMMGIIFTFLYVILWADHCKIKYKWLKGGIFGVMIFLIAQILMLITQPMNNFDIMTVATMMGSLVGHIVFGIVVAMIMGNSCRTNKYCN</sequence>
<feature type="transmembrane region" description="Helical" evidence="1">
    <location>
        <begin position="49"/>
        <end position="71"/>
    </location>
</feature>
<dbReference type="InterPro" id="IPR046739">
    <property type="entry name" value="DUF6789"/>
</dbReference>
<keyword evidence="1" id="KW-1133">Transmembrane helix</keyword>